<dbReference type="InterPro" id="IPR013321">
    <property type="entry name" value="Arc_rbn_hlx_hlx"/>
</dbReference>
<name>A0ABV2KXV2_9BACI</name>
<organism evidence="1 2">
    <name type="scientific">Alkalibacillus flavidus</name>
    <dbReference type="NCBI Taxonomy" id="546021"/>
    <lineage>
        <taxon>Bacteria</taxon>
        <taxon>Bacillati</taxon>
        <taxon>Bacillota</taxon>
        <taxon>Bacilli</taxon>
        <taxon>Bacillales</taxon>
        <taxon>Bacillaceae</taxon>
        <taxon>Alkalibacillus</taxon>
    </lineage>
</organism>
<accession>A0ABV2KXV2</accession>
<dbReference type="Gene3D" id="1.10.1220.10">
    <property type="entry name" value="Met repressor-like"/>
    <property type="match status" value="1"/>
</dbReference>
<dbReference type="Proteomes" id="UP001549167">
    <property type="component" value="Unassembled WGS sequence"/>
</dbReference>
<dbReference type="InterPro" id="IPR010985">
    <property type="entry name" value="Ribbon_hlx_hlx"/>
</dbReference>
<dbReference type="SUPFAM" id="SSF47598">
    <property type="entry name" value="Ribbon-helix-helix"/>
    <property type="match status" value="1"/>
</dbReference>
<dbReference type="RefSeq" id="WP_354221731.1">
    <property type="nucleotide sequence ID" value="NZ_JBEPMX010000018.1"/>
</dbReference>
<reference evidence="1 2" key="1">
    <citation type="submission" date="2024-06" db="EMBL/GenBank/DDBJ databases">
        <title>Genomic Encyclopedia of Type Strains, Phase IV (KMG-IV): sequencing the most valuable type-strain genomes for metagenomic binning, comparative biology and taxonomic classification.</title>
        <authorList>
            <person name="Goeker M."/>
        </authorList>
    </citation>
    <scope>NUCLEOTIDE SEQUENCE [LARGE SCALE GENOMIC DNA]</scope>
    <source>
        <strain evidence="1 2">DSM 23520</strain>
    </source>
</reference>
<evidence type="ECO:0000313" key="2">
    <source>
        <dbReference type="Proteomes" id="UP001549167"/>
    </source>
</evidence>
<protein>
    <submittedName>
        <fullName evidence="1">Uncharacterized protein</fullName>
    </submittedName>
</protein>
<gene>
    <name evidence="1" type="ORF">ABID56_002543</name>
</gene>
<dbReference type="EMBL" id="JBEPMX010000018">
    <property type="protein sequence ID" value="MET3684406.1"/>
    <property type="molecule type" value="Genomic_DNA"/>
</dbReference>
<comment type="caution">
    <text evidence="1">The sequence shown here is derived from an EMBL/GenBank/DDBJ whole genome shotgun (WGS) entry which is preliminary data.</text>
</comment>
<evidence type="ECO:0000313" key="1">
    <source>
        <dbReference type="EMBL" id="MET3684406.1"/>
    </source>
</evidence>
<keyword evidence="2" id="KW-1185">Reference proteome</keyword>
<proteinExistence type="predicted"/>
<sequence length="134" mass="15852">MTNLNLQEFMHGVTNEKQRESSVENTKIVNTKVPVDVVRAFKLYCVQENRYHKEVYNEMLEHFLIKHMNNEHKTETTLNGTPVSLNYLETTNFEIEKDKLVELKEMKIKSRCSLKELYAQVIIQYLNDNEVDVV</sequence>